<accession>A0AC35FFK1</accession>
<evidence type="ECO:0000313" key="2">
    <source>
        <dbReference type="WBParaSite" id="PS1159_v2.g17051.t1"/>
    </source>
</evidence>
<proteinExistence type="predicted"/>
<evidence type="ECO:0000313" key="1">
    <source>
        <dbReference type="Proteomes" id="UP000887580"/>
    </source>
</evidence>
<name>A0AC35FFK1_9BILA</name>
<reference evidence="2" key="1">
    <citation type="submission" date="2022-11" db="UniProtKB">
        <authorList>
            <consortium name="WormBaseParasite"/>
        </authorList>
    </citation>
    <scope>IDENTIFICATION</scope>
</reference>
<dbReference type="WBParaSite" id="PS1159_v2.g17051.t1">
    <property type="protein sequence ID" value="PS1159_v2.g17051.t1"/>
    <property type="gene ID" value="PS1159_v2.g17051"/>
</dbReference>
<dbReference type="Proteomes" id="UP000887580">
    <property type="component" value="Unplaced"/>
</dbReference>
<sequence length="378" mass="42852">MASHTAAAAIPSSQSTDPIEESEALLNEKEMKKRRIVRDSNLRLKILPNQWPIIYSTHYNITCMGLERCHPFDSTKWGKVFKICQEAGWLTKENTIQPMEAKTSDLLISHTSLYLKSLYIPCNVAQAVEVPIVALLFPCIIERCLLKPFRYQVGGTVTAAYFALERGWSINIGGGFHHASTNRGAGFCIYNDITISLQFLFNDTSLSKPIRKAMIVDLDAHQGNGHERDFKGDERVYIFDMFNYSIYPRDQEAKEAISKAVRLKRFTEDGEYLRELKINLKEALTEFTPDIIIYNAGTDCYEADPLGCLSISARGIKIRDEFVFRQARKNQIPIVMVTSGGYTRESAGIIADSLLNLKEKNIITLEPEFREDISDDEI</sequence>
<protein>
    <submittedName>
        <fullName evidence="2">Histone deacetylase domain-containing protein</fullName>
    </submittedName>
</protein>
<organism evidence="1 2">
    <name type="scientific">Panagrolaimus sp. PS1159</name>
    <dbReference type="NCBI Taxonomy" id="55785"/>
    <lineage>
        <taxon>Eukaryota</taxon>
        <taxon>Metazoa</taxon>
        <taxon>Ecdysozoa</taxon>
        <taxon>Nematoda</taxon>
        <taxon>Chromadorea</taxon>
        <taxon>Rhabditida</taxon>
        <taxon>Tylenchina</taxon>
        <taxon>Panagrolaimomorpha</taxon>
        <taxon>Panagrolaimoidea</taxon>
        <taxon>Panagrolaimidae</taxon>
        <taxon>Panagrolaimus</taxon>
    </lineage>
</organism>